<dbReference type="PANTHER" id="PTHR32309">
    <property type="entry name" value="TYROSINE-PROTEIN KINASE"/>
    <property type="match status" value="1"/>
</dbReference>
<sequence>MEQKVANIAGAKASSDARIEKMSEIHRFSHAELDSLKILYPGGANDLRLKVFRDLRTRVYASAPGKNFTCMVTSVVPDGGCTYVVNNLAAAIALDKTRTSLVVDCNFYAPSADSLIVTDTDVGLTDYLDSADMGVESIVYASGIPRVRVIPAGGNTEGATERLSSMRMHAFLDELKTRYSDRYILIDAPAVGEYAADTRIMASLCDFVLLVVPYGKVTEAQIRSAVDAIGEKRLVGMVFNHM</sequence>
<evidence type="ECO:0000313" key="3">
    <source>
        <dbReference type="EMBL" id="MDO6423100.1"/>
    </source>
</evidence>
<evidence type="ECO:0000256" key="2">
    <source>
        <dbReference type="ARBA" id="ARBA00022840"/>
    </source>
</evidence>
<dbReference type="EMBL" id="JAUOPB010000008">
    <property type="protein sequence ID" value="MDO6423100.1"/>
    <property type="molecule type" value="Genomic_DNA"/>
</dbReference>
<dbReference type="AlphaFoldDB" id="A0AAW7X6B8"/>
<proteinExistence type="predicted"/>
<dbReference type="Proteomes" id="UP001169760">
    <property type="component" value="Unassembled WGS sequence"/>
</dbReference>
<organism evidence="3 4">
    <name type="scientific">Saccharophagus degradans</name>
    <dbReference type="NCBI Taxonomy" id="86304"/>
    <lineage>
        <taxon>Bacteria</taxon>
        <taxon>Pseudomonadati</taxon>
        <taxon>Pseudomonadota</taxon>
        <taxon>Gammaproteobacteria</taxon>
        <taxon>Cellvibrionales</taxon>
        <taxon>Cellvibrionaceae</taxon>
        <taxon>Saccharophagus</taxon>
    </lineage>
</organism>
<gene>
    <name evidence="3" type="ORF">Q4521_11505</name>
</gene>
<dbReference type="GO" id="GO:0005886">
    <property type="term" value="C:plasma membrane"/>
    <property type="evidence" value="ECO:0007669"/>
    <property type="project" value="TreeGrafter"/>
</dbReference>
<evidence type="ECO:0000313" key="4">
    <source>
        <dbReference type="Proteomes" id="UP001169760"/>
    </source>
</evidence>
<keyword evidence="1" id="KW-0547">Nucleotide-binding</keyword>
<dbReference type="InterPro" id="IPR005702">
    <property type="entry name" value="Wzc-like_C"/>
</dbReference>
<dbReference type="InterPro" id="IPR050445">
    <property type="entry name" value="Bact_polysacc_biosynth/exp"/>
</dbReference>
<reference evidence="3" key="1">
    <citation type="submission" date="2023-07" db="EMBL/GenBank/DDBJ databases">
        <title>Genome content predicts the carbon catabolic preferences of heterotrophic bacteria.</title>
        <authorList>
            <person name="Gralka M."/>
        </authorList>
    </citation>
    <scope>NUCLEOTIDE SEQUENCE</scope>
    <source>
        <strain evidence="3">I3M17_2</strain>
    </source>
</reference>
<dbReference type="RefSeq" id="WP_216063354.1">
    <property type="nucleotide sequence ID" value="NZ_CP123764.1"/>
</dbReference>
<dbReference type="CDD" id="cd05387">
    <property type="entry name" value="BY-kinase"/>
    <property type="match status" value="1"/>
</dbReference>
<evidence type="ECO:0000256" key="1">
    <source>
        <dbReference type="ARBA" id="ARBA00022741"/>
    </source>
</evidence>
<keyword evidence="2" id="KW-0067">ATP-binding</keyword>
<protein>
    <submittedName>
        <fullName evidence="3">XRE family transcriptional regulator</fullName>
    </submittedName>
</protein>
<comment type="caution">
    <text evidence="3">The sequence shown here is derived from an EMBL/GenBank/DDBJ whole genome shotgun (WGS) entry which is preliminary data.</text>
</comment>
<dbReference type="PANTHER" id="PTHR32309:SF13">
    <property type="entry name" value="FERRIC ENTEROBACTIN TRANSPORT PROTEIN FEPE"/>
    <property type="match status" value="1"/>
</dbReference>
<dbReference type="GO" id="GO:0004713">
    <property type="term" value="F:protein tyrosine kinase activity"/>
    <property type="evidence" value="ECO:0007669"/>
    <property type="project" value="TreeGrafter"/>
</dbReference>
<name>A0AAW7X6B8_9GAMM</name>
<accession>A0AAW7X6B8</accession>